<dbReference type="Gene3D" id="3.90.1200.10">
    <property type="match status" value="1"/>
</dbReference>
<proteinExistence type="predicted"/>
<dbReference type="Pfam" id="PF01636">
    <property type="entry name" value="APH"/>
    <property type="match status" value="1"/>
</dbReference>
<dbReference type="Proteomes" id="UP000064920">
    <property type="component" value="Chromosome"/>
</dbReference>
<evidence type="ECO:0000313" key="1">
    <source>
        <dbReference type="EMBL" id="ALI55702.1"/>
    </source>
</evidence>
<dbReference type="STRING" id="1397108.IMCC12053_1755"/>
<dbReference type="AlphaFoldDB" id="A0A0N9ZQ02"/>
<accession>A0A0N9ZQ02</accession>
<dbReference type="GO" id="GO:0016301">
    <property type="term" value="F:kinase activity"/>
    <property type="evidence" value="ECO:0007669"/>
    <property type="project" value="UniProtKB-KW"/>
</dbReference>
<keyword evidence="1" id="KW-0418">Kinase</keyword>
<gene>
    <name evidence="1" type="ORF">IMCC12053_1755</name>
</gene>
<reference evidence="1 2" key="1">
    <citation type="submission" date="2015-05" db="EMBL/GenBank/DDBJ databases">
        <authorList>
            <person name="Wang D.B."/>
            <person name="Wang M."/>
        </authorList>
    </citation>
    <scope>NUCLEOTIDE SEQUENCE [LARGE SCALE GENOMIC DNA]</scope>
    <source>
        <strain evidence="1 2">IMCC 12053</strain>
    </source>
</reference>
<dbReference type="PATRIC" id="fig|1397108.4.peg.1792"/>
<dbReference type="EMBL" id="CP012023">
    <property type="protein sequence ID" value="ALI55702.1"/>
    <property type="molecule type" value="Genomic_DNA"/>
</dbReference>
<dbReference type="Gene3D" id="3.30.200.20">
    <property type="entry name" value="Phosphorylase Kinase, domain 1"/>
    <property type="match status" value="1"/>
</dbReference>
<dbReference type="InterPro" id="IPR011009">
    <property type="entry name" value="Kinase-like_dom_sf"/>
</dbReference>
<keyword evidence="2" id="KW-1185">Reference proteome</keyword>
<organism evidence="1 2">
    <name type="scientific">Celeribacter marinus</name>
    <dbReference type="NCBI Taxonomy" id="1397108"/>
    <lineage>
        <taxon>Bacteria</taxon>
        <taxon>Pseudomonadati</taxon>
        <taxon>Pseudomonadota</taxon>
        <taxon>Alphaproteobacteria</taxon>
        <taxon>Rhodobacterales</taxon>
        <taxon>Roseobacteraceae</taxon>
        <taxon>Celeribacter</taxon>
    </lineage>
</organism>
<dbReference type="InterPro" id="IPR002575">
    <property type="entry name" value="Aminoglycoside_PTrfase"/>
</dbReference>
<dbReference type="OrthoDB" id="9809275at2"/>
<name>A0A0N9ZQ02_9RHOB</name>
<sequence>MIERTELLRSFVDATEWKNAAWQPLAGDASRRRYTRLVNTNTRQSAMLMDAPPEYGEDVRPFLHVGSYLGDLGLSAPKTYASDETNGFLIIEDLGDTLFDQVCNSDPSLEWPLYKTAVEVLAQLVHANPIEKVPDYADQMTDLALSCYRWYADALTNHQTAGVVEACNAELEPLVASMGSGHSTILRDFHAQNLIWLPERTELKRVGLLDYQDAMLGHAPYDLVSLLKDARRDVSTNVRERAMAHFSVVAEIDRSELDRGAAICSAQRNMRILMIFARMSLHFKKPHYVDLIPRVWAHLMSDLQHPDLAALRKVVCETLPVPTPENLQVLRDKCGTVPTM</sequence>
<dbReference type="SUPFAM" id="SSF56112">
    <property type="entry name" value="Protein kinase-like (PK-like)"/>
    <property type="match status" value="1"/>
</dbReference>
<protein>
    <submittedName>
        <fullName evidence="1">Putative phosphotransferase-like Ser/Thr protein kinase</fullName>
    </submittedName>
</protein>
<dbReference type="RefSeq" id="WP_062218066.1">
    <property type="nucleotide sequence ID" value="NZ_CP012023.1"/>
</dbReference>
<keyword evidence="1" id="KW-0808">Transferase</keyword>
<evidence type="ECO:0000313" key="2">
    <source>
        <dbReference type="Proteomes" id="UP000064920"/>
    </source>
</evidence>
<dbReference type="KEGG" id="cmar:IMCC12053_1755"/>